<feature type="compositionally biased region" description="Basic and acidic residues" evidence="1">
    <location>
        <begin position="777"/>
        <end position="795"/>
    </location>
</feature>
<keyword evidence="5" id="KW-1185">Reference proteome</keyword>
<evidence type="ECO:0000313" key="5">
    <source>
        <dbReference type="Proteomes" id="UP001215216"/>
    </source>
</evidence>
<dbReference type="InterPro" id="IPR022435">
    <property type="entry name" value="Surface-anchored_actinobac"/>
</dbReference>
<keyword evidence="2" id="KW-0472">Membrane</keyword>
<feature type="region of interest" description="Disordered" evidence="1">
    <location>
        <begin position="994"/>
        <end position="1046"/>
    </location>
</feature>
<evidence type="ECO:0000256" key="3">
    <source>
        <dbReference type="SAM" id="SignalP"/>
    </source>
</evidence>
<keyword evidence="3" id="KW-0732">Signal</keyword>
<feature type="signal peptide" evidence="3">
    <location>
        <begin position="1"/>
        <end position="27"/>
    </location>
</feature>
<dbReference type="NCBIfam" id="TIGR03773">
    <property type="entry name" value="anch_rpt_wall"/>
    <property type="match status" value="1"/>
</dbReference>
<evidence type="ECO:0000313" key="4">
    <source>
        <dbReference type="EMBL" id="WFM83937.1"/>
    </source>
</evidence>
<dbReference type="RefSeq" id="WP_278013332.1">
    <property type="nucleotide sequence ID" value="NZ_CP121208.1"/>
</dbReference>
<proteinExistence type="predicted"/>
<dbReference type="NCBIfam" id="TIGR03769">
    <property type="entry name" value="P_ac_wall_RPT"/>
    <property type="match status" value="4"/>
</dbReference>
<gene>
    <name evidence="4" type="ORF">P7079_02870</name>
</gene>
<feature type="chain" id="PRO_5046448157" evidence="3">
    <location>
        <begin position="28"/>
        <end position="1344"/>
    </location>
</feature>
<name>A0ABY8G042_9ACTO</name>
<feature type="region of interest" description="Disordered" evidence="1">
    <location>
        <begin position="217"/>
        <end position="327"/>
    </location>
</feature>
<keyword evidence="2" id="KW-0812">Transmembrane</keyword>
<organism evidence="4 5">
    <name type="scientific">Arcanobacterium canis</name>
    <dbReference type="NCBI Taxonomy" id="999183"/>
    <lineage>
        <taxon>Bacteria</taxon>
        <taxon>Bacillati</taxon>
        <taxon>Actinomycetota</taxon>
        <taxon>Actinomycetes</taxon>
        <taxon>Actinomycetales</taxon>
        <taxon>Actinomycetaceae</taxon>
        <taxon>Arcanobacterium</taxon>
    </lineage>
</organism>
<feature type="compositionally biased region" description="Polar residues" evidence="1">
    <location>
        <begin position="309"/>
        <end position="327"/>
    </location>
</feature>
<evidence type="ECO:0000256" key="1">
    <source>
        <dbReference type="SAM" id="MobiDB-lite"/>
    </source>
</evidence>
<reference evidence="4 5" key="1">
    <citation type="submission" date="2023-03" db="EMBL/GenBank/DDBJ databases">
        <title>Complete genome of Arcanobacterium canis strain DSM 25104 isolated in 2010 from a canine otitis externa in Germany.</title>
        <authorList>
            <person name="Borowiak M."/>
            <person name="Kreitlow A."/>
            <person name="Malorny B."/>
            <person name="Laemmler C."/>
            <person name="Prenger-Berninghoff E."/>
            <person name="Ploetz M."/>
            <person name="Abdulmawjood A."/>
        </authorList>
    </citation>
    <scope>NUCLEOTIDE SEQUENCE [LARGE SCALE GENOMIC DNA]</scope>
    <source>
        <strain evidence="4 5">DSM 25104</strain>
    </source>
</reference>
<dbReference type="Proteomes" id="UP001215216">
    <property type="component" value="Chromosome"/>
</dbReference>
<feature type="compositionally biased region" description="Acidic residues" evidence="1">
    <location>
        <begin position="281"/>
        <end position="299"/>
    </location>
</feature>
<accession>A0ABY8G042</accession>
<feature type="compositionally biased region" description="Low complexity" evidence="1">
    <location>
        <begin position="996"/>
        <end position="1009"/>
    </location>
</feature>
<feature type="compositionally biased region" description="Polar residues" evidence="1">
    <location>
        <begin position="1019"/>
        <end position="1032"/>
    </location>
</feature>
<protein>
    <submittedName>
        <fullName evidence="4">TIGR03773 family transporter-associated surface protein</fullName>
    </submittedName>
</protein>
<keyword evidence="2" id="KW-1133">Transmembrane helix</keyword>
<feature type="region of interest" description="Disordered" evidence="1">
    <location>
        <begin position="515"/>
        <end position="570"/>
    </location>
</feature>
<feature type="transmembrane region" description="Helical" evidence="2">
    <location>
        <begin position="1319"/>
        <end position="1339"/>
    </location>
</feature>
<feature type="compositionally biased region" description="Basic and acidic residues" evidence="1">
    <location>
        <begin position="237"/>
        <end position="252"/>
    </location>
</feature>
<dbReference type="NCBIfam" id="NF038134">
    <property type="entry name" value="choice_anch_M"/>
    <property type="match status" value="4"/>
</dbReference>
<feature type="region of interest" description="Disordered" evidence="1">
    <location>
        <begin position="769"/>
        <end position="801"/>
    </location>
</feature>
<dbReference type="InterPro" id="IPR022395">
    <property type="entry name" value="CHP03773_ABC_transptr-like"/>
</dbReference>
<evidence type="ECO:0000256" key="2">
    <source>
        <dbReference type="SAM" id="Phobius"/>
    </source>
</evidence>
<sequence length="1344" mass="142311">MKIKALKAASLAAVASFALMSLTPVTASASGENVFSRDHTDGFSITTVSGVPTIQVKNGLRDQIYNGNATFVIDKTAYIDDPGSSLDEEDKPNFAAFAETGHKAYYTTSQSEYFSPGWSGKPESNGFTANGVLFSDVKGPGQFSIYGNHPTDDTKIMPVLAGNQYFVKDGSYLPVFGHTHGSWYFQHAGKYTFTATPLGVKDGKVIKGTPVTQTYEVTKSEADKSQPSEVKSLGTDPTKKDRPNGVRAEDLGGKTAVTDPDKTTNDDEDKNSEDKAPGESDKDEDNSSANDKDEDEDPDDAHVTDQESPESNTTEQESLEPLTNSVDLSGGHLDSFYVYASDSQHIDLLTKEDITGQSVIRTPESARFIMTADTYETGLEYNLPGGETAGYISPSVKARNGLYPGFASNQYDKKGLKNAKVVFESLTGPGKLAFVDNSGFDSVALKAIPAPFLDNKKYYVEAGSTYSVPASYHKHLHWVFTKPGKYVMKVKVVADGKNGKVESAVKTYNWIVKPNSADPNKDAAGDLSAPDDTVKPQPENPKKSIPWTELVPGKTTADEGNQKSTPSAKKLELSSGHIDLFNVVAEGKKLVLNAKDDTTGEKPVLRAPESFFLRVSDKSKQDIPAGLAKKTAPHGYLLSSGGEDQTYAPFAGWDTSLVRPHFGPISINFTKVTTPKDGKVFMFHPSPSGRIISPLVDGNMELNSGDSILQKTPMHVHTSWLFTAPGVYTMTVQAADAKSALAAGSLMGLPKADSVRVVSNEATYTWLIGDKTPQPKATDDSSSKNDTAKQSEHKKPAAPRATKVTVFDHGHFDIFNVAAKDGKIVLTAKEDTTGKPQLHKPESIALRIKDDRQINTPDTFPSVLPKQGFFLPANGADTTKMVWPGWDTGAVRPDFEATKIVFDKVEGPGGAFLFLSGTFGDVKPALKSGNFKLSNGDYIDQATPAHVHANWMFETPGVYRFTVHAESTPKAGGVAVKSNTGVYTFIVGDSTKLPNETKAPAKKSASAAEKTGKAHGHSAGNNQHSANNHGQSGNSGTGKAGVSHSGASLATTMSGASTREACIFVPDKSARTAAAAQPAAGKAGMNIVPMIKDDRSVPAKWVSPTSLTFGIGNAGKTSTPQSIGSIPKNTTVWMISSAQVNGIPWVGMNTQHPTALENIKGSTSISLTSFSGPGMMEVYTSGSQLGQIVGDMWFSGNGNRGGGTATIPANTHVHPNWMFSKPGIYKVGLTMSATTKDGKRVTGSTTLTFNVGGTGNANSGHFDFGPQILSGAQTTAANAAPSAPQGKWQTASGAPCTPTSAELKAAGFPSSLSHTGASGVAETLALMLMALAVGGTLVVSRKRA</sequence>
<dbReference type="EMBL" id="CP121208">
    <property type="protein sequence ID" value="WFM83937.1"/>
    <property type="molecule type" value="Genomic_DNA"/>
</dbReference>